<dbReference type="InterPro" id="IPR011049">
    <property type="entry name" value="Serralysin-like_metalloprot_C"/>
</dbReference>
<dbReference type="RefSeq" id="WP_345089828.1">
    <property type="nucleotide sequence ID" value="NZ_BAABCS010000003.1"/>
</dbReference>
<accession>A0ABP7UFG9</accession>
<evidence type="ECO:0008006" key="3">
    <source>
        <dbReference type="Google" id="ProtNLM"/>
    </source>
</evidence>
<comment type="caution">
    <text evidence="1">The sequence shown here is derived from an EMBL/GenBank/DDBJ whole genome shotgun (WGS) entry which is preliminary data.</text>
</comment>
<evidence type="ECO:0000313" key="2">
    <source>
        <dbReference type="Proteomes" id="UP001500426"/>
    </source>
</evidence>
<reference evidence="2" key="1">
    <citation type="journal article" date="2019" name="Int. J. Syst. Evol. Microbiol.">
        <title>The Global Catalogue of Microorganisms (GCM) 10K type strain sequencing project: providing services to taxonomists for standard genome sequencing and annotation.</title>
        <authorList>
            <consortium name="The Broad Institute Genomics Platform"/>
            <consortium name="The Broad Institute Genome Sequencing Center for Infectious Disease"/>
            <person name="Wu L."/>
            <person name="Ma J."/>
        </authorList>
    </citation>
    <scope>NUCLEOTIDE SEQUENCE [LARGE SCALE GENOMIC DNA]</scope>
    <source>
        <strain evidence="2">JCM 17068</strain>
    </source>
</reference>
<keyword evidence="2" id="KW-1185">Reference proteome</keyword>
<evidence type="ECO:0000313" key="1">
    <source>
        <dbReference type="EMBL" id="GAA4042192.1"/>
    </source>
</evidence>
<name>A0ABP7UFG9_9FLAO</name>
<dbReference type="EMBL" id="BAABCS010000003">
    <property type="protein sequence ID" value="GAA4042192.1"/>
    <property type="molecule type" value="Genomic_DNA"/>
</dbReference>
<protein>
    <recommendedName>
        <fullName evidence="3">Trimeric autotransporter adhesin YadA-like head domain-containing protein</fullName>
    </recommendedName>
</protein>
<dbReference type="Gene3D" id="2.150.10.10">
    <property type="entry name" value="Serralysin-like metalloprotease, C-terminal"/>
    <property type="match status" value="1"/>
</dbReference>
<proteinExistence type="predicted"/>
<dbReference type="Proteomes" id="UP001500426">
    <property type="component" value="Unassembled WGS sequence"/>
</dbReference>
<gene>
    <name evidence="1" type="ORF">GCM10022388_03730</name>
</gene>
<sequence>MKNFTSIQIIIVFLFTIVSQAQVGIDTPTPQGALDITSSNDGLLIPRVALTITTSALPLTSPTISELVYNSATVADVTPGFYYWNGTIWVRLAAGLTNDWSIIGNTGIIDGTNFIGTAAATNVDVAFRRNNIAAGKIGTTSTSFGVGALNAGATTNSSAFGTNALTLNTGTNNVAVGNGSLAANTTGNTNVAVGNSTLAANVSGIQNTGVGNNALLLNTGSASTAIGFEALRANTTGNNLTAFGFRALSGNTTASNNTAIGFETMLGNTIGNENTAVGFQTSRFNTTGSKNTAVGHIALNNNTGSENTAFGHSALVGISQAGSRFNTAIGYQAMFAIGLAPFVTTTNVVAVGANALFQNRASNATAVGYNALQGQIAGGTGNTGVGYSVLNNNTNGDNNTAVGNEAGFAATGSDNTLIGNFAGQFTTGSNNIAIGSNSLRANGASANSVAIGFNALNSNTATSNTAVGYNALRTNGTGTGNVAIGNQAGEFETSSNKLYITNSNTNAITSLIYGEFSPTRILRTNSTFQIGDPATTGFVFPTGRGTNGQVLQTNAAGILSWVAPSTLSITETDPQVSSAINNRIPKWNGTTLVDGIIVDDATNVGVGMSPLAGNKLDVNGNTRTTNFQMTTGATANYFLQSDATGNASWASIPVNTVKPYITTGATTGIYTILLTEYTVRVFNAVSEVRLPNAIGNTGKIYIIIGSNTISSKILSTSGGNIYDDVTNTFINTINANERYTVQSDGSDWIVIGR</sequence>
<organism evidence="1 2">
    <name type="scientific">Flavobacterium chungnamense</name>
    <dbReference type="NCBI Taxonomy" id="706182"/>
    <lineage>
        <taxon>Bacteria</taxon>
        <taxon>Pseudomonadati</taxon>
        <taxon>Bacteroidota</taxon>
        <taxon>Flavobacteriia</taxon>
        <taxon>Flavobacteriales</taxon>
        <taxon>Flavobacteriaceae</taxon>
        <taxon>Flavobacterium</taxon>
    </lineage>
</organism>